<evidence type="ECO:0000313" key="10">
    <source>
        <dbReference type="Proteomes" id="UP000034455"/>
    </source>
</evidence>
<evidence type="ECO:0000256" key="1">
    <source>
        <dbReference type="ARBA" id="ARBA00022448"/>
    </source>
</evidence>
<evidence type="ECO:0000256" key="3">
    <source>
        <dbReference type="ARBA" id="ARBA00022597"/>
    </source>
</evidence>
<comment type="caution">
    <text evidence="9">The sequence shown here is derived from an EMBL/GenBank/DDBJ whole genome shotgun (WGS) entry which is preliminary data.</text>
</comment>
<dbReference type="Gene3D" id="3.40.50.2300">
    <property type="match status" value="1"/>
</dbReference>
<dbReference type="RefSeq" id="WP_019469213.1">
    <property type="nucleotide sequence ID" value="NZ_LAKJ01000019.1"/>
</dbReference>
<evidence type="ECO:0000256" key="7">
    <source>
        <dbReference type="PROSITE-ProRule" id="PRU00423"/>
    </source>
</evidence>
<proteinExistence type="predicted"/>
<evidence type="ECO:0000256" key="5">
    <source>
        <dbReference type="ARBA" id="ARBA00022683"/>
    </source>
</evidence>
<organism evidence="9 10">
    <name type="scientific">Staphylococcus cohnii subsp. cohnii</name>
    <dbReference type="NCBI Taxonomy" id="74704"/>
    <lineage>
        <taxon>Bacteria</taxon>
        <taxon>Bacillati</taxon>
        <taxon>Bacillota</taxon>
        <taxon>Bacilli</taxon>
        <taxon>Bacillales</taxon>
        <taxon>Staphylococcaceae</taxon>
        <taxon>Staphylococcus</taxon>
        <taxon>Staphylococcus cohnii species complex</taxon>
    </lineage>
</organism>
<dbReference type="CDD" id="cd05564">
    <property type="entry name" value="PTS_IIB_chitobiose_lichenan"/>
    <property type="match status" value="1"/>
</dbReference>
<evidence type="ECO:0000256" key="4">
    <source>
        <dbReference type="ARBA" id="ARBA00022679"/>
    </source>
</evidence>
<dbReference type="InterPro" id="IPR051819">
    <property type="entry name" value="PTS_sugar-specific_EIIB"/>
</dbReference>
<dbReference type="Proteomes" id="UP000034455">
    <property type="component" value="Unassembled WGS sequence"/>
</dbReference>
<dbReference type="InterPro" id="IPR003501">
    <property type="entry name" value="PTS_EIIB_2/3"/>
</dbReference>
<keyword evidence="3" id="KW-0762">Sugar transport</keyword>
<gene>
    <name evidence="9" type="ORF">UF66_1153</name>
</gene>
<evidence type="ECO:0000256" key="2">
    <source>
        <dbReference type="ARBA" id="ARBA00022553"/>
    </source>
</evidence>
<dbReference type="Pfam" id="PF02302">
    <property type="entry name" value="PTS_IIB"/>
    <property type="match status" value="1"/>
</dbReference>
<keyword evidence="5" id="KW-0598">Phosphotransferase system</keyword>
<protein>
    <submittedName>
        <fullName evidence="9">PTS system, diacetylchitobiose-specific IIB component</fullName>
    </submittedName>
</protein>
<keyword evidence="2" id="KW-0597">Phosphoprotein</keyword>
<sequence length="99" mass="10826">MKVIMVCSGGMSSSMIVDAVKKEAAKENFDLEIVAVGTEAFENEIADYDLGLVAPQVRHRLDKFKKIGEAVNKPVDVIDPMGYTPIGAPKILKQIKTYV</sequence>
<dbReference type="EMBL" id="LAKJ01000019">
    <property type="protein sequence ID" value="KKI63047.1"/>
    <property type="molecule type" value="Genomic_DNA"/>
</dbReference>
<dbReference type="GO" id="GO:0009401">
    <property type="term" value="P:phosphoenolpyruvate-dependent sugar phosphotransferase system"/>
    <property type="evidence" value="ECO:0007669"/>
    <property type="project" value="UniProtKB-KW"/>
</dbReference>
<dbReference type="SUPFAM" id="SSF52794">
    <property type="entry name" value="PTS system IIB component-like"/>
    <property type="match status" value="1"/>
</dbReference>
<dbReference type="PROSITE" id="PS51100">
    <property type="entry name" value="PTS_EIIB_TYPE_3"/>
    <property type="match status" value="1"/>
</dbReference>
<keyword evidence="4" id="KW-0808">Transferase</keyword>
<dbReference type="PANTHER" id="PTHR34581:SF2">
    <property type="entry name" value="PTS SYSTEM N,N'-DIACETYLCHITOBIOSE-SPECIFIC EIIB COMPONENT"/>
    <property type="match status" value="1"/>
</dbReference>
<dbReference type="PANTHER" id="PTHR34581">
    <property type="entry name" value="PTS SYSTEM N,N'-DIACETYLCHITOBIOSE-SPECIFIC EIIB COMPONENT"/>
    <property type="match status" value="1"/>
</dbReference>
<evidence type="ECO:0000259" key="8">
    <source>
        <dbReference type="PROSITE" id="PS51100"/>
    </source>
</evidence>
<reference evidence="9 10" key="1">
    <citation type="submission" date="2015-03" db="EMBL/GenBank/DDBJ databases">
        <title>Genome Assembly of Staphylococcus cohnii subsp. cohnii strain G22B2.</title>
        <authorList>
            <person name="Nair G."/>
            <person name="Kaur G."/>
            <person name="Khatri I."/>
            <person name="Singh N.K."/>
            <person name="Sathyabama S."/>
            <person name="Maurya S.K."/>
            <person name="Subramanian S."/>
            <person name="Agrewala J.N."/>
            <person name="Mayilraj S."/>
        </authorList>
    </citation>
    <scope>NUCLEOTIDE SEQUENCE [LARGE SCALE GENOMIC DNA]</scope>
    <source>
        <strain evidence="9 10">G22B2</strain>
    </source>
</reference>
<keyword evidence="1" id="KW-0813">Transport</keyword>
<feature type="domain" description="PTS EIIB type-3" evidence="8">
    <location>
        <begin position="1"/>
        <end position="99"/>
    </location>
</feature>
<dbReference type="GO" id="GO:0016301">
    <property type="term" value="F:kinase activity"/>
    <property type="evidence" value="ECO:0007669"/>
    <property type="project" value="UniProtKB-KW"/>
</dbReference>
<name>A0A0M2NSQ7_STACC</name>
<dbReference type="InterPro" id="IPR013012">
    <property type="entry name" value="PTS_EIIB_3"/>
</dbReference>
<dbReference type="GO" id="GO:0008982">
    <property type="term" value="F:protein-N(PI)-phosphohistidine-sugar phosphotransferase activity"/>
    <property type="evidence" value="ECO:0007669"/>
    <property type="project" value="InterPro"/>
</dbReference>
<keyword evidence="6" id="KW-0418">Kinase</keyword>
<evidence type="ECO:0000256" key="6">
    <source>
        <dbReference type="ARBA" id="ARBA00022777"/>
    </source>
</evidence>
<feature type="modified residue" description="Phosphocysteine; by EIIA" evidence="7">
    <location>
        <position position="7"/>
    </location>
</feature>
<evidence type="ECO:0000313" key="9">
    <source>
        <dbReference type="EMBL" id="KKI63047.1"/>
    </source>
</evidence>
<dbReference type="PATRIC" id="fig|74704.6.peg.1185"/>
<accession>A0A0M2NSQ7</accession>
<dbReference type="AlphaFoldDB" id="A0A0M2NSQ7"/>
<dbReference type="InterPro" id="IPR036095">
    <property type="entry name" value="PTS_EIIB-like_sf"/>
</dbReference>